<reference evidence="36" key="2">
    <citation type="submission" date="2025-08" db="UniProtKB">
        <authorList>
            <consortium name="Ensembl"/>
        </authorList>
    </citation>
    <scope>IDENTIFICATION</scope>
    <source>
        <strain evidence="36">Brown Norway</strain>
    </source>
</reference>
<comment type="subcellular location">
    <subcellularLocation>
        <location evidence="1">Cytoplasm</location>
    </subcellularLocation>
</comment>
<evidence type="ECO:0000256" key="8">
    <source>
        <dbReference type="ARBA" id="ARBA00022501"/>
    </source>
</evidence>
<dbReference type="CDD" id="cd08294">
    <property type="entry name" value="leukotriene_B4_DH_like"/>
    <property type="match status" value="1"/>
</dbReference>
<evidence type="ECO:0000256" key="25">
    <source>
        <dbReference type="ARBA" id="ARBA00047903"/>
    </source>
</evidence>
<evidence type="ECO:0000256" key="10">
    <source>
        <dbReference type="ARBA" id="ARBA00022832"/>
    </source>
</evidence>
<dbReference type="InterPro" id="IPR011032">
    <property type="entry name" value="GroES-like_sf"/>
</dbReference>
<evidence type="ECO:0000256" key="32">
    <source>
        <dbReference type="ARBA" id="ARBA00049070"/>
    </source>
</evidence>
<keyword evidence="39" id="KW-1267">Proteomics identification</keyword>
<dbReference type="GO" id="GO:0047522">
    <property type="term" value="F:15-oxoprostaglandin 13-reductase [NAD(P)+] activity"/>
    <property type="evidence" value="ECO:0007669"/>
    <property type="project" value="UniProtKB-EC"/>
</dbReference>
<dbReference type="SUPFAM" id="SSF51735">
    <property type="entry name" value="NAD(P)-binding Rossmann-fold domains"/>
    <property type="match status" value="1"/>
</dbReference>
<keyword evidence="11" id="KW-0521">NADP</keyword>
<dbReference type="PANTHER" id="PTHR43205:SF7">
    <property type="entry name" value="PROSTAGLANDIN REDUCTASE 1"/>
    <property type="match status" value="1"/>
</dbReference>
<dbReference type="AlphaFoldDB" id="A0A8L2QAI5"/>
<evidence type="ECO:0000256" key="29">
    <source>
        <dbReference type="ARBA" id="ARBA00048591"/>
    </source>
</evidence>
<evidence type="ECO:0000256" key="12">
    <source>
        <dbReference type="ARBA" id="ARBA00022990"/>
    </source>
</evidence>
<evidence type="ECO:0000256" key="19">
    <source>
        <dbReference type="ARBA" id="ARBA00033119"/>
    </source>
</evidence>
<dbReference type="InterPro" id="IPR036291">
    <property type="entry name" value="NAD(P)-bd_dom_sf"/>
</dbReference>
<comment type="catalytic activity">
    <reaction evidence="34">
        <text>hexanal + NADP(+) = (E)-hex-2-enal + NADPH + H(+)</text>
        <dbReference type="Rhea" id="RHEA:50776"/>
        <dbReference type="ChEBI" id="CHEBI:15378"/>
        <dbReference type="ChEBI" id="CHEBI:28913"/>
        <dbReference type="ChEBI" id="CHEBI:57783"/>
        <dbReference type="ChEBI" id="CHEBI:58349"/>
        <dbReference type="ChEBI" id="CHEBI:88528"/>
    </reaction>
    <physiologicalReaction direction="right-to-left" evidence="34">
        <dbReference type="Rhea" id="RHEA:50778"/>
    </physiologicalReaction>
</comment>
<dbReference type="SUPFAM" id="SSF50129">
    <property type="entry name" value="GroES-like"/>
    <property type="match status" value="2"/>
</dbReference>
<dbReference type="Gene3D" id="3.40.50.720">
    <property type="entry name" value="NAD(P)-binding Rossmann-like Domain"/>
    <property type="match status" value="1"/>
</dbReference>
<dbReference type="OrthoDB" id="809632at2759"/>
<dbReference type="EC" id="1.3.1.48" evidence="4"/>
<gene>
    <name evidence="36 38" type="primary">Ptgr1</name>
</gene>
<dbReference type="EC" id="1.3.1.74" evidence="5"/>
<dbReference type="Pfam" id="PF00107">
    <property type="entry name" value="ADH_zinc_N"/>
    <property type="match status" value="1"/>
</dbReference>
<evidence type="ECO:0000256" key="26">
    <source>
        <dbReference type="ARBA" id="ARBA00048066"/>
    </source>
</evidence>
<dbReference type="GO" id="GO:0006693">
    <property type="term" value="P:prostaglandin metabolic process"/>
    <property type="evidence" value="ECO:0007669"/>
    <property type="project" value="UniProtKB-KW"/>
</dbReference>
<protein>
    <recommendedName>
        <fullName evidence="6">Prostaglandin reductase 1</fullName>
        <ecNumber evidence="4">1.3.1.48</ecNumber>
        <ecNumber evidence="5">1.3.1.74</ecNumber>
    </recommendedName>
    <alternativeName>
        <fullName evidence="19">15-oxoprostaglandin 13-reductase</fullName>
    </alternativeName>
    <alternativeName>
        <fullName evidence="17">Dithiolethione-inducible gene 1 protein</fullName>
    </alternativeName>
    <alternativeName>
        <fullName evidence="16">Leukotriene B4 12-hydroxydehydrogenase</fullName>
    </alternativeName>
    <alternativeName>
        <fullName evidence="18">NAD(P)H-dependent alkenal/one oxidoreductase</fullName>
    </alternativeName>
</protein>
<evidence type="ECO:0000256" key="24">
    <source>
        <dbReference type="ARBA" id="ARBA00047878"/>
    </source>
</evidence>
<evidence type="ECO:0000256" key="9">
    <source>
        <dbReference type="ARBA" id="ARBA00022553"/>
    </source>
</evidence>
<comment type="catalytic activity">
    <reaction evidence="31">
        <text>(5S,12S)-dihydroxy-(6E,10E,12E,14Z)-eicosatetraenoate + NADP(+) = 12-oxo-(5S)-hydroxy-(6E,8E,10E,14Z)-eicosatetraenoate + NADPH + H(+)</text>
        <dbReference type="Rhea" id="RHEA:51212"/>
        <dbReference type="ChEBI" id="CHEBI:15378"/>
        <dbReference type="ChEBI" id="CHEBI:57783"/>
        <dbReference type="ChEBI" id="CHEBI:58349"/>
        <dbReference type="ChEBI" id="CHEBI:133974"/>
        <dbReference type="ChEBI" id="CHEBI:133975"/>
    </reaction>
    <physiologicalReaction direction="left-to-right" evidence="31">
        <dbReference type="Rhea" id="RHEA:51213"/>
    </physiologicalReaction>
</comment>
<dbReference type="InterPro" id="IPR020843">
    <property type="entry name" value="ER"/>
</dbReference>
<keyword evidence="7" id="KW-0963">Cytoplasm</keyword>
<reference evidence="36" key="3">
    <citation type="submission" date="2025-09" db="UniProtKB">
        <authorList>
            <consortium name="Ensembl"/>
        </authorList>
    </citation>
    <scope>IDENTIFICATION</scope>
    <source>
        <strain evidence="36">Brown Norway</strain>
    </source>
</reference>
<evidence type="ECO:0000256" key="5">
    <source>
        <dbReference type="ARBA" id="ARBA00012410"/>
    </source>
</evidence>
<dbReference type="RGD" id="621195">
    <property type="gene designation" value="Ptgr1"/>
</dbReference>
<dbReference type="OMA" id="WMSDIPQ"/>
<comment type="catalytic activity">
    <reaction evidence="23">
        <text>leukotriene B4 + NADP(+) = 12-oxo-leukotriene B4 + NADPH + H(+)</text>
        <dbReference type="Rhea" id="RHEA:50608"/>
        <dbReference type="ChEBI" id="CHEBI:15378"/>
        <dbReference type="ChEBI" id="CHEBI:57461"/>
        <dbReference type="ChEBI" id="CHEBI:57783"/>
        <dbReference type="ChEBI" id="CHEBI:58349"/>
        <dbReference type="ChEBI" id="CHEBI:133309"/>
    </reaction>
    <physiologicalReaction direction="left-to-right" evidence="23">
        <dbReference type="Rhea" id="RHEA:50609"/>
    </physiologicalReaction>
</comment>
<comment type="catalytic activity">
    <reaction evidence="33">
        <text>an n-alkanal + NADP(+) = an alk-2-enal + NADPH + H(+)</text>
        <dbReference type="Rhea" id="RHEA:13737"/>
        <dbReference type="ChEBI" id="CHEBI:12834"/>
        <dbReference type="ChEBI" id="CHEBI:13757"/>
        <dbReference type="ChEBI" id="CHEBI:15378"/>
        <dbReference type="ChEBI" id="CHEBI:57783"/>
        <dbReference type="ChEBI" id="CHEBI:58349"/>
        <dbReference type="EC" id="1.3.1.74"/>
    </reaction>
    <physiologicalReaction direction="right-to-left" evidence="33">
        <dbReference type="Rhea" id="RHEA:13739"/>
    </physiologicalReaction>
</comment>
<dbReference type="PANTHER" id="PTHR43205">
    <property type="entry name" value="PROSTAGLANDIN REDUCTASE"/>
    <property type="match status" value="1"/>
</dbReference>
<comment type="catalytic activity">
    <reaction evidence="28">
        <text>4-hydroxynonanal + NADP(+) = (E)-4-hydroxynon-2-enal + NADPH + H(+)</text>
        <dbReference type="Rhea" id="RHEA:64736"/>
        <dbReference type="ChEBI" id="CHEBI:15378"/>
        <dbReference type="ChEBI" id="CHEBI:57783"/>
        <dbReference type="ChEBI" id="CHEBI:58349"/>
        <dbReference type="ChEBI" id="CHEBI:58968"/>
        <dbReference type="ChEBI" id="CHEBI:156112"/>
    </reaction>
    <physiologicalReaction direction="right-to-left" evidence="28">
        <dbReference type="Rhea" id="RHEA:64738"/>
    </physiologicalReaction>
</comment>
<accession>A0A8L2QAI5</accession>
<feature type="domain" description="Enoyl reductase (ER)" evidence="35">
    <location>
        <begin position="7"/>
        <end position="297"/>
    </location>
</feature>
<evidence type="ECO:0000313" key="36">
    <source>
        <dbReference type="Ensembl" id="ENSRNOP00000020335.6"/>
    </source>
</evidence>
<keyword evidence="14" id="KW-0443">Lipid metabolism</keyword>
<evidence type="ECO:0007829" key="39">
    <source>
        <dbReference type="PeptideAtlas" id="A0A8L2QAI5"/>
    </source>
</evidence>
<dbReference type="InterPro" id="IPR013149">
    <property type="entry name" value="ADH-like_C"/>
</dbReference>
<evidence type="ECO:0000256" key="31">
    <source>
        <dbReference type="ARBA" id="ARBA00049068"/>
    </source>
</evidence>
<keyword evidence="37" id="KW-1185">Reference proteome</keyword>
<evidence type="ECO:0000256" key="28">
    <source>
        <dbReference type="ARBA" id="ARBA00048387"/>
    </source>
</evidence>
<evidence type="ECO:0000313" key="37">
    <source>
        <dbReference type="Proteomes" id="UP000002494"/>
    </source>
</evidence>
<evidence type="ECO:0000256" key="16">
    <source>
        <dbReference type="ARBA" id="ARBA00031851"/>
    </source>
</evidence>
<comment type="catalytic activity">
    <reaction evidence="29">
        <text>20-hydroxy-leukotriene B4 + NADP(+) = 12-oxo-20-hydroxy-leukotriene B4 + NADPH + H(+)</text>
        <dbReference type="Rhea" id="RHEA:51208"/>
        <dbReference type="ChEBI" id="CHEBI:15378"/>
        <dbReference type="ChEBI" id="CHEBI:57460"/>
        <dbReference type="ChEBI" id="CHEBI:57783"/>
        <dbReference type="ChEBI" id="CHEBI:58349"/>
        <dbReference type="ChEBI" id="CHEBI:133346"/>
    </reaction>
    <physiologicalReaction direction="left-to-right" evidence="29">
        <dbReference type="Rhea" id="RHEA:51209"/>
    </physiologicalReaction>
</comment>
<evidence type="ECO:0000256" key="11">
    <source>
        <dbReference type="ARBA" id="ARBA00022857"/>
    </source>
</evidence>
<comment type="similarity">
    <text evidence="2">Belongs to the NADP-dependent oxidoreductase L4BD family.</text>
</comment>
<evidence type="ECO:0000256" key="34">
    <source>
        <dbReference type="ARBA" id="ARBA00049368"/>
    </source>
</evidence>
<dbReference type="InterPro" id="IPR014190">
    <property type="entry name" value="PTGR1"/>
</dbReference>
<dbReference type="GO" id="GO:0005737">
    <property type="term" value="C:cytoplasm"/>
    <property type="evidence" value="ECO:0007669"/>
    <property type="project" value="UniProtKB-SubCell"/>
</dbReference>
<keyword evidence="15" id="KW-0379">Hydroxylation</keyword>
<dbReference type="NCBIfam" id="TIGR02825">
    <property type="entry name" value="B4_12hDH"/>
    <property type="match status" value="1"/>
</dbReference>
<evidence type="ECO:0000256" key="20">
    <source>
        <dbReference type="ARBA" id="ARBA00047461"/>
    </source>
</evidence>
<evidence type="ECO:0000256" key="4">
    <source>
        <dbReference type="ARBA" id="ARBA00011981"/>
    </source>
</evidence>
<evidence type="ECO:0000256" key="21">
    <source>
        <dbReference type="ARBA" id="ARBA00047617"/>
    </source>
</evidence>
<keyword evidence="9" id="KW-0597">Phosphoprotein</keyword>
<evidence type="ECO:0000256" key="22">
    <source>
        <dbReference type="ARBA" id="ARBA00047742"/>
    </source>
</evidence>
<comment type="catalytic activity">
    <reaction evidence="30">
        <text>6-trans-leukotriene B4 + NADP(+) = 12-oxo-(5S)-hydroxy-(6E,8E,10E,14Z)-eicosatetraenoate + NADPH + H(+)</text>
        <dbReference type="Rhea" id="RHEA:51204"/>
        <dbReference type="ChEBI" id="CHEBI:15378"/>
        <dbReference type="ChEBI" id="CHEBI:57783"/>
        <dbReference type="ChEBI" id="CHEBI:58349"/>
        <dbReference type="ChEBI" id="CHEBI:90723"/>
        <dbReference type="ChEBI" id="CHEBI:133974"/>
    </reaction>
    <physiologicalReaction direction="left-to-right" evidence="30">
        <dbReference type="Rhea" id="RHEA:51205"/>
    </physiologicalReaction>
</comment>
<dbReference type="Gene3D" id="3.90.180.10">
    <property type="entry name" value="Medium-chain alcohol dehydrogenases, catalytic domain"/>
    <property type="match status" value="1"/>
</dbReference>
<evidence type="ECO:0000256" key="30">
    <source>
        <dbReference type="ARBA" id="ARBA00048953"/>
    </source>
</evidence>
<dbReference type="GeneTree" id="ENSGT00940000154810"/>
<keyword evidence="13" id="KW-0560">Oxidoreductase</keyword>
<evidence type="ECO:0000256" key="3">
    <source>
        <dbReference type="ARBA" id="ARBA00011852"/>
    </source>
</evidence>
<keyword evidence="8" id="KW-0644">Prostaglandin metabolism</keyword>
<proteinExistence type="evidence at protein level"/>
<evidence type="ECO:0000256" key="27">
    <source>
        <dbReference type="ARBA" id="ARBA00048290"/>
    </source>
</evidence>
<comment type="catalytic activity">
    <reaction evidence="20">
        <text>octanal + NADP(+) = (2E)-octenal + NADPH + H(+)</text>
        <dbReference type="Rhea" id="RHEA:50780"/>
        <dbReference type="ChEBI" id="CHEBI:15378"/>
        <dbReference type="ChEBI" id="CHEBI:17935"/>
        <dbReference type="ChEBI" id="CHEBI:57783"/>
        <dbReference type="ChEBI" id="CHEBI:58349"/>
        <dbReference type="ChEBI" id="CHEBI:61748"/>
    </reaction>
    <physiologicalReaction direction="right-to-left" evidence="20">
        <dbReference type="Rhea" id="RHEA:50782"/>
    </physiologicalReaction>
</comment>
<reference evidence="36" key="1">
    <citation type="submission" date="2024-01" db="EMBL/GenBank/DDBJ databases">
        <title>GRCr8: a new rat reference genome assembly contstructed from accurate long reads and long range scaffolding.</title>
        <authorList>
            <person name="Doris P.A."/>
            <person name="Kalbfleisch T."/>
            <person name="Li K."/>
            <person name="Howe K."/>
            <person name="Wood J."/>
        </authorList>
    </citation>
    <scope>NUCLEOTIDE SEQUENCE [LARGE SCALE GENOMIC DNA]</scope>
    <source>
        <strain evidence="36">Brown Norway</strain>
    </source>
</reference>
<organism evidence="36 37">
    <name type="scientific">Rattus norvegicus</name>
    <name type="common">Rat</name>
    <dbReference type="NCBI Taxonomy" id="10116"/>
    <lineage>
        <taxon>Eukaryota</taxon>
        <taxon>Metazoa</taxon>
        <taxon>Chordata</taxon>
        <taxon>Craniata</taxon>
        <taxon>Vertebrata</taxon>
        <taxon>Euteleostomi</taxon>
        <taxon>Mammalia</taxon>
        <taxon>Eutheria</taxon>
        <taxon>Euarchontoglires</taxon>
        <taxon>Glires</taxon>
        <taxon>Rodentia</taxon>
        <taxon>Myomorpha</taxon>
        <taxon>Muroidea</taxon>
        <taxon>Muridae</taxon>
        <taxon>Murinae</taxon>
        <taxon>Rattus</taxon>
    </lineage>
</organism>
<dbReference type="Pfam" id="PF16884">
    <property type="entry name" value="ADH_N_2"/>
    <property type="match status" value="1"/>
</dbReference>
<dbReference type="Proteomes" id="UP000002494">
    <property type="component" value="Chromosome 5"/>
</dbReference>
<evidence type="ECO:0000256" key="15">
    <source>
        <dbReference type="ARBA" id="ARBA00023278"/>
    </source>
</evidence>
<comment type="catalytic activity">
    <reaction evidence="25">
        <text>dodecanal + NADP(+) = (2E)-dodecenal + NADPH + H(+)</text>
        <dbReference type="Rhea" id="RHEA:50784"/>
        <dbReference type="ChEBI" id="CHEBI:15378"/>
        <dbReference type="ChEBI" id="CHEBI:27836"/>
        <dbReference type="ChEBI" id="CHEBI:57783"/>
        <dbReference type="ChEBI" id="CHEBI:58349"/>
        <dbReference type="ChEBI" id="CHEBI:133741"/>
    </reaction>
    <physiologicalReaction direction="right-to-left" evidence="25">
        <dbReference type="Rhea" id="RHEA:50786"/>
    </physiologicalReaction>
</comment>
<evidence type="ECO:0000259" key="35">
    <source>
        <dbReference type="SMART" id="SM00829"/>
    </source>
</evidence>
<dbReference type="SMART" id="SM00829">
    <property type="entry name" value="PKS_ER"/>
    <property type="match status" value="1"/>
</dbReference>
<evidence type="ECO:0000256" key="6">
    <source>
        <dbReference type="ARBA" id="ARBA00020651"/>
    </source>
</evidence>
<evidence type="ECO:0000256" key="13">
    <source>
        <dbReference type="ARBA" id="ARBA00023002"/>
    </source>
</evidence>
<comment type="catalytic activity">
    <reaction evidence="24">
        <text>13,14-dihydro-15-oxo-prostaglandin F1alpha + NADP(+) = 15-oxoprostaglandin F1alpha + NADPH + H(+)</text>
        <dbReference type="Rhea" id="RHEA:50592"/>
        <dbReference type="ChEBI" id="CHEBI:15378"/>
        <dbReference type="ChEBI" id="CHEBI:57783"/>
        <dbReference type="ChEBI" id="CHEBI:58349"/>
        <dbReference type="ChEBI" id="CHEBI:79072"/>
        <dbReference type="ChEBI" id="CHEBI:133411"/>
    </reaction>
    <physiologicalReaction direction="right-to-left" evidence="24">
        <dbReference type="Rhea" id="RHEA:50594"/>
    </physiologicalReaction>
</comment>
<dbReference type="FunFam" id="3.40.50.720:FF:000121">
    <property type="entry name" value="Prostaglandin reductase 2"/>
    <property type="match status" value="1"/>
</dbReference>
<evidence type="ECO:0000256" key="33">
    <source>
        <dbReference type="ARBA" id="ARBA00049179"/>
    </source>
</evidence>
<name>A0A8L2QAI5_RAT</name>
<comment type="catalytic activity">
    <reaction evidence="27">
        <text>13,14-dihydro-15-oxo-PGF2alpha + NADP(+) = 15-oxoprostaglandin F2alpha + NADPH + H(+)</text>
        <dbReference type="Rhea" id="RHEA:50588"/>
        <dbReference type="ChEBI" id="CHEBI:15378"/>
        <dbReference type="ChEBI" id="CHEBI:57783"/>
        <dbReference type="ChEBI" id="CHEBI:58349"/>
        <dbReference type="ChEBI" id="CHEBI:133374"/>
        <dbReference type="ChEBI" id="CHEBI:133409"/>
    </reaction>
    <physiologicalReaction direction="right-to-left" evidence="27">
        <dbReference type="Rhea" id="RHEA:50590"/>
    </physiologicalReaction>
</comment>
<evidence type="ECO:0000256" key="23">
    <source>
        <dbReference type="ARBA" id="ARBA00047871"/>
    </source>
</evidence>
<keyword evidence="10" id="KW-0276">Fatty acid metabolism</keyword>
<keyword evidence="12" id="KW-0007">Acetylation</keyword>
<evidence type="ECO:0000256" key="14">
    <source>
        <dbReference type="ARBA" id="ARBA00023098"/>
    </source>
</evidence>
<comment type="catalytic activity">
    <reaction evidence="21">
        <text>decanal + NADP(+) = (2E)-decenal + NADPH + H(+)</text>
        <dbReference type="Rhea" id="RHEA:50612"/>
        <dbReference type="ChEBI" id="CHEBI:15378"/>
        <dbReference type="ChEBI" id="CHEBI:31457"/>
        <dbReference type="ChEBI" id="CHEBI:57783"/>
        <dbReference type="ChEBI" id="CHEBI:58349"/>
        <dbReference type="ChEBI" id="CHEBI:133455"/>
    </reaction>
    <physiologicalReaction direction="right-to-left" evidence="21">
        <dbReference type="Rhea" id="RHEA:50614"/>
    </physiologicalReaction>
</comment>
<evidence type="ECO:0000256" key="7">
    <source>
        <dbReference type="ARBA" id="ARBA00022490"/>
    </source>
</evidence>
<comment type="subunit">
    <text evidence="3">Monomer or homodimer.</text>
</comment>
<comment type="catalytic activity">
    <reaction evidence="32">
        <text>13,14-dihydro-15-oxo-prostaglandin E1 + NADP(+) = 15-oxoprostaglandin E1 + NADPH + H(+)</text>
        <dbReference type="Rhea" id="RHEA:50584"/>
        <dbReference type="ChEBI" id="CHEBI:15378"/>
        <dbReference type="ChEBI" id="CHEBI:57401"/>
        <dbReference type="ChEBI" id="CHEBI:57783"/>
        <dbReference type="ChEBI" id="CHEBI:58349"/>
        <dbReference type="ChEBI" id="CHEBI:133408"/>
    </reaction>
    <physiologicalReaction direction="right-to-left" evidence="32">
        <dbReference type="Rhea" id="RHEA:50586"/>
    </physiologicalReaction>
</comment>
<dbReference type="InterPro" id="IPR045010">
    <property type="entry name" value="MDR_fam"/>
</dbReference>
<evidence type="ECO:0000256" key="17">
    <source>
        <dbReference type="ARBA" id="ARBA00032255"/>
    </source>
</evidence>
<evidence type="ECO:0000256" key="1">
    <source>
        <dbReference type="ARBA" id="ARBA00004496"/>
    </source>
</evidence>
<comment type="catalytic activity">
    <reaction evidence="22">
        <text>pentan-2-one + NADP(+) = (E)-pent-3-en-2-one + NADPH + H(+)</text>
        <dbReference type="Rhea" id="RHEA:50788"/>
        <dbReference type="ChEBI" id="CHEBI:15378"/>
        <dbReference type="ChEBI" id="CHEBI:16472"/>
        <dbReference type="ChEBI" id="CHEBI:57783"/>
        <dbReference type="ChEBI" id="CHEBI:58349"/>
        <dbReference type="ChEBI" id="CHEBI:145276"/>
    </reaction>
    <physiologicalReaction direction="right-to-left" evidence="22">
        <dbReference type="Rhea" id="RHEA:50790"/>
    </physiologicalReaction>
</comment>
<evidence type="ECO:0000256" key="2">
    <source>
        <dbReference type="ARBA" id="ARBA00010460"/>
    </source>
</evidence>
<dbReference type="InterPro" id="IPR041694">
    <property type="entry name" value="ADH_N_2"/>
</dbReference>
<dbReference type="GO" id="GO:0035798">
    <property type="term" value="F:2-alkenal reductase (NADPH) activity"/>
    <property type="evidence" value="ECO:0007669"/>
    <property type="project" value="Ensembl"/>
</dbReference>
<evidence type="ECO:0000256" key="18">
    <source>
        <dbReference type="ARBA" id="ARBA00032297"/>
    </source>
</evidence>
<comment type="catalytic activity">
    <reaction evidence="26">
        <text>nonan-2-one + NADP(+) = (3E)-nonen-2-one + NADPH + H(+)</text>
        <dbReference type="Rhea" id="RHEA:50616"/>
        <dbReference type="ChEBI" id="CHEBI:15378"/>
        <dbReference type="ChEBI" id="CHEBI:57783"/>
        <dbReference type="ChEBI" id="CHEBI:58349"/>
        <dbReference type="ChEBI" id="CHEBI:77927"/>
        <dbReference type="ChEBI" id="CHEBI:133457"/>
    </reaction>
    <physiologicalReaction direction="right-to-left" evidence="26">
        <dbReference type="Rhea" id="RHEA:50618"/>
    </physiologicalReaction>
</comment>
<evidence type="ECO:0000313" key="38">
    <source>
        <dbReference type="RGD" id="621195"/>
    </source>
</evidence>
<dbReference type="Ensembl" id="ENSRNOT00000020335.8">
    <property type="protein sequence ID" value="ENSRNOP00000020335.6"/>
    <property type="gene ID" value="ENSRNOG00000015072.8"/>
</dbReference>
<sequence length="299" mass="32342">MLYFVEVLLEALFLSVDPYMRVAAKKLKEGDSMMGEQVARVVESKNSAFPTGTIVVALLGWTSHSISDGNGLRKLPAEWPDKLPLSLALGTVGMPGLTAYFGLLDICGLKGGETVLVNAAAGAVGSVVGQIAKLKGCKVVGTAGSDEKVAYLKKLGFDVAFNYKTVKSLEEALRTASPDGYDCYFDNVGGEFSNTVILQMKTFGRIAICGAISQYNRTGPCPPGPSPEVIIYQQLRMEGFIVTRWQGEVRQKALTDLMNWVSEGKIRYHEYITEGFEKMPAAFMGMLKGDNLGKTIVKA</sequence>